<protein>
    <submittedName>
        <fullName evidence="1">Aconitase</fullName>
    </submittedName>
</protein>
<accession>A0A927MSV2</accession>
<dbReference type="AlphaFoldDB" id="A0A927MSV2"/>
<gene>
    <name evidence="1" type="ORF">HEB94_003124</name>
</gene>
<dbReference type="RefSeq" id="WP_192750432.1">
    <property type="nucleotide sequence ID" value="NZ_JADBEM010000001.1"/>
</dbReference>
<dbReference type="Proteomes" id="UP000638648">
    <property type="component" value="Unassembled WGS sequence"/>
</dbReference>
<proteinExistence type="predicted"/>
<keyword evidence="2" id="KW-1185">Reference proteome</keyword>
<name>A0A927MSV2_9ACTN</name>
<reference evidence="1" key="1">
    <citation type="submission" date="2020-10" db="EMBL/GenBank/DDBJ databases">
        <title>Sequencing the genomes of 1000 actinobacteria strains.</title>
        <authorList>
            <person name="Klenk H.-P."/>
        </authorList>
    </citation>
    <scope>NUCLEOTIDE SEQUENCE</scope>
    <source>
        <strain evidence="1">DSM 45354</strain>
    </source>
</reference>
<comment type="caution">
    <text evidence="1">The sequence shown here is derived from an EMBL/GenBank/DDBJ whole genome shotgun (WGS) entry which is preliminary data.</text>
</comment>
<dbReference type="EMBL" id="JADBEM010000001">
    <property type="protein sequence ID" value="MBE1606276.1"/>
    <property type="molecule type" value="Genomic_DNA"/>
</dbReference>
<evidence type="ECO:0000313" key="2">
    <source>
        <dbReference type="Proteomes" id="UP000638648"/>
    </source>
</evidence>
<evidence type="ECO:0000313" key="1">
    <source>
        <dbReference type="EMBL" id="MBE1606276.1"/>
    </source>
</evidence>
<organism evidence="1 2">
    <name type="scientific">Actinopolymorpha pittospori</name>
    <dbReference type="NCBI Taxonomy" id="648752"/>
    <lineage>
        <taxon>Bacteria</taxon>
        <taxon>Bacillati</taxon>
        <taxon>Actinomycetota</taxon>
        <taxon>Actinomycetes</taxon>
        <taxon>Propionibacteriales</taxon>
        <taxon>Actinopolymorphaceae</taxon>
        <taxon>Actinopolymorpha</taxon>
    </lineage>
</organism>
<sequence length="45" mass="4860">MAKYYANLANALVHHVAWGWSDAVTAAGRLLDEALRRGGDPPEVP</sequence>